<gene>
    <name evidence="19" type="primary">ND4</name>
</gene>
<comment type="catalytic activity">
    <reaction evidence="15 16">
        <text>a ubiquinone + NADH + 5 H(+)(in) = a ubiquinol + NAD(+) + 4 H(+)(out)</text>
        <dbReference type="Rhea" id="RHEA:29091"/>
        <dbReference type="Rhea" id="RHEA-COMP:9565"/>
        <dbReference type="Rhea" id="RHEA-COMP:9566"/>
        <dbReference type="ChEBI" id="CHEBI:15378"/>
        <dbReference type="ChEBI" id="CHEBI:16389"/>
        <dbReference type="ChEBI" id="CHEBI:17976"/>
        <dbReference type="ChEBI" id="CHEBI:57540"/>
        <dbReference type="ChEBI" id="CHEBI:57945"/>
        <dbReference type="EC" id="7.1.1.2"/>
    </reaction>
</comment>
<dbReference type="PANTHER" id="PTHR43507:SF20">
    <property type="entry name" value="NADH-UBIQUINONE OXIDOREDUCTASE CHAIN 4"/>
    <property type="match status" value="1"/>
</dbReference>
<dbReference type="EC" id="7.1.1.2" evidence="3 16"/>
<evidence type="ECO:0000256" key="13">
    <source>
        <dbReference type="ARBA" id="ARBA00023128"/>
    </source>
</evidence>
<feature type="transmembrane region" description="Helical" evidence="16">
    <location>
        <begin position="113"/>
        <end position="135"/>
    </location>
</feature>
<dbReference type="GO" id="GO:0008137">
    <property type="term" value="F:NADH dehydrogenase (ubiquinone) activity"/>
    <property type="evidence" value="ECO:0007669"/>
    <property type="project" value="UniProtKB-UniRule"/>
</dbReference>
<keyword evidence="12 16" id="KW-0830">Ubiquinone</keyword>
<keyword evidence="14 16" id="KW-0472">Membrane</keyword>
<evidence type="ECO:0000256" key="11">
    <source>
        <dbReference type="ARBA" id="ARBA00023027"/>
    </source>
</evidence>
<keyword evidence="5 16" id="KW-0813">Transport</keyword>
<accession>A0A1X9ZNR6</accession>
<comment type="subcellular location">
    <subcellularLocation>
        <location evidence="1 16">Mitochondrion membrane</location>
        <topology evidence="1 16">Multi-pass membrane protein</topology>
    </subcellularLocation>
</comment>
<name>A0A1X9ZNR6_9ANNE</name>
<keyword evidence="10 16" id="KW-1133">Transmembrane helix</keyword>
<dbReference type="PANTHER" id="PTHR43507">
    <property type="entry name" value="NADH-UBIQUINONE OXIDOREDUCTASE CHAIN 4"/>
    <property type="match status" value="1"/>
</dbReference>
<dbReference type="Pfam" id="PF01059">
    <property type="entry name" value="Oxidored_q5_N"/>
    <property type="match status" value="1"/>
</dbReference>
<organism evidence="19">
    <name type="scientific">Decemunciger sp. AB-2017</name>
    <dbReference type="NCBI Taxonomy" id="1980157"/>
    <lineage>
        <taxon>Eukaryota</taxon>
        <taxon>Metazoa</taxon>
        <taxon>Spiralia</taxon>
        <taxon>Lophotrochozoa</taxon>
        <taxon>Annelida</taxon>
        <taxon>Polychaeta</taxon>
        <taxon>Sedentaria</taxon>
        <taxon>Canalipalpata</taxon>
        <taxon>Terebellida</taxon>
        <taxon>Terebelliformia</taxon>
        <taxon>Ampharetidae</taxon>
        <taxon>Decemunciger</taxon>
    </lineage>
</organism>
<comment type="function">
    <text evidence="16">Core subunit of the mitochondrial membrane respiratory chain NADH dehydrogenase (Complex I) which catalyzes electron transfer from NADH through the respiratory chain, using ubiquinone as an electron acceptor. Essential for the catalytic activity and assembly of complex I.</text>
</comment>
<evidence type="ECO:0000256" key="6">
    <source>
        <dbReference type="ARBA" id="ARBA00022660"/>
    </source>
</evidence>
<evidence type="ECO:0000256" key="5">
    <source>
        <dbReference type="ARBA" id="ARBA00022448"/>
    </source>
</evidence>
<comment type="similarity">
    <text evidence="2 16">Belongs to the complex I subunit 4 family.</text>
</comment>
<dbReference type="GO" id="GO:0048039">
    <property type="term" value="F:ubiquinone binding"/>
    <property type="evidence" value="ECO:0007669"/>
    <property type="project" value="TreeGrafter"/>
</dbReference>
<feature type="transmembrane region" description="Helical" evidence="16">
    <location>
        <begin position="217"/>
        <end position="238"/>
    </location>
</feature>
<dbReference type="GO" id="GO:0015990">
    <property type="term" value="P:electron transport coupled proton transport"/>
    <property type="evidence" value="ECO:0007669"/>
    <property type="project" value="TreeGrafter"/>
</dbReference>
<dbReference type="InterPro" id="IPR003918">
    <property type="entry name" value="NADH_UbQ_OxRdtase"/>
</dbReference>
<evidence type="ECO:0000256" key="15">
    <source>
        <dbReference type="ARBA" id="ARBA00049551"/>
    </source>
</evidence>
<keyword evidence="7 16" id="KW-0812">Transmembrane</keyword>
<evidence type="ECO:0000259" key="18">
    <source>
        <dbReference type="Pfam" id="PF01059"/>
    </source>
</evidence>
<evidence type="ECO:0000256" key="4">
    <source>
        <dbReference type="ARBA" id="ARBA00021006"/>
    </source>
</evidence>
<feature type="transmembrane region" description="Helical" evidence="16">
    <location>
        <begin position="398"/>
        <end position="420"/>
    </location>
</feature>
<dbReference type="Pfam" id="PF00361">
    <property type="entry name" value="Proton_antipo_M"/>
    <property type="match status" value="1"/>
</dbReference>
<evidence type="ECO:0000256" key="7">
    <source>
        <dbReference type="ARBA" id="ARBA00022692"/>
    </source>
</evidence>
<feature type="transmembrane region" description="Helical" evidence="16">
    <location>
        <begin position="440"/>
        <end position="461"/>
    </location>
</feature>
<dbReference type="EMBL" id="KY742027">
    <property type="protein sequence ID" value="ARS74265.1"/>
    <property type="molecule type" value="Genomic_DNA"/>
</dbReference>
<evidence type="ECO:0000256" key="3">
    <source>
        <dbReference type="ARBA" id="ARBA00012944"/>
    </source>
</evidence>
<feature type="transmembrane region" description="Helical" evidence="16">
    <location>
        <begin position="309"/>
        <end position="328"/>
    </location>
</feature>
<feature type="domain" description="NADH:ubiquinone oxidoreductase chain 4 N-terminal" evidence="18">
    <location>
        <begin position="1"/>
        <end position="105"/>
    </location>
</feature>
<dbReference type="PRINTS" id="PR01437">
    <property type="entry name" value="NUOXDRDTASE4"/>
</dbReference>
<dbReference type="InterPro" id="IPR001750">
    <property type="entry name" value="ND/Mrp_TM"/>
</dbReference>
<evidence type="ECO:0000256" key="9">
    <source>
        <dbReference type="ARBA" id="ARBA00022982"/>
    </source>
</evidence>
<feature type="transmembrane region" description="Helical" evidence="16">
    <location>
        <begin position="29"/>
        <end position="51"/>
    </location>
</feature>
<feature type="transmembrane region" description="Helical" evidence="16">
    <location>
        <begin position="280"/>
        <end position="303"/>
    </location>
</feature>
<evidence type="ECO:0000256" key="12">
    <source>
        <dbReference type="ARBA" id="ARBA00023075"/>
    </source>
</evidence>
<evidence type="ECO:0000256" key="8">
    <source>
        <dbReference type="ARBA" id="ARBA00022967"/>
    </source>
</evidence>
<reference evidence="19" key="1">
    <citation type="journal article" date="2017" name="Sci. Rep.">
        <title>Multiple introns in a deep-sea Annelid (Decemunciger: Ampharetidae) mitochondrial genome.</title>
        <authorList>
            <person name="Bernardino A.F."/>
            <person name="Li Y."/>
            <person name="Smith C.R."/>
            <person name="Halanych K.M."/>
        </authorList>
    </citation>
    <scope>NUCLEOTIDE SEQUENCE</scope>
</reference>
<dbReference type="GO" id="GO:0031966">
    <property type="term" value="C:mitochondrial membrane"/>
    <property type="evidence" value="ECO:0007669"/>
    <property type="project" value="UniProtKB-SubCell"/>
</dbReference>
<protein>
    <recommendedName>
        <fullName evidence="4 16">NADH-ubiquinone oxidoreductase chain 4</fullName>
        <ecNumber evidence="3 16">7.1.1.2</ecNumber>
    </recommendedName>
</protein>
<evidence type="ECO:0000256" key="2">
    <source>
        <dbReference type="ARBA" id="ARBA00009025"/>
    </source>
</evidence>
<dbReference type="GO" id="GO:0003954">
    <property type="term" value="F:NADH dehydrogenase activity"/>
    <property type="evidence" value="ECO:0007669"/>
    <property type="project" value="TreeGrafter"/>
</dbReference>
<dbReference type="AlphaFoldDB" id="A0A1X9ZNR6"/>
<sequence>MLKFICPIMALLLLPVIFCLYSWVSTANYLFLSSILSISLIPFSNMILSNIKTLFIDSISNPLIILTLWVTALMILASFRTYINKDAPMYFIMSVVFLCLSLILCFMSSNLMLFYLMFEMSLIPTMVLIIMWGFQPERLQAATYFIIYTLTASLPLLMSIIAVLKINMHLSLIISNWSTPLPNYLISIWWFVSILAFLVKLPLYSVHLWLPKAHVEAPVAGSMILAAILLKLGTYGLMRLSTLYPNANLTITPMISSKAMIGACICSFICLRQPDMKSMIAYSSIAHMSALIIGLLSSTVWGWSGAMGLMIAHGICSSAMFAIANMIYEMTNSRSLILTKGLMTLAPPMALWWFLICTANMSGPPSFNLFSEILLLAPMMKISIFFSLCAISTQIFLLSYFFTMMCFLVGAYSLFLFTATQHGTVNNFLNPINYVSYRNYLILLLHSWPMFLILLSPYSFFWSI</sequence>
<proteinExistence type="inferred from homology"/>
<evidence type="ECO:0000256" key="1">
    <source>
        <dbReference type="ARBA" id="ARBA00004225"/>
    </source>
</evidence>
<evidence type="ECO:0000256" key="16">
    <source>
        <dbReference type="RuleBase" id="RU003297"/>
    </source>
</evidence>
<feature type="transmembrane region" description="Helical" evidence="16">
    <location>
        <begin position="340"/>
        <end position="361"/>
    </location>
</feature>
<evidence type="ECO:0000259" key="17">
    <source>
        <dbReference type="Pfam" id="PF00361"/>
    </source>
</evidence>
<feature type="transmembrane region" description="Helical" evidence="16">
    <location>
        <begin position="89"/>
        <end position="106"/>
    </location>
</feature>
<feature type="transmembrane region" description="Helical" evidence="16">
    <location>
        <begin position="184"/>
        <end position="205"/>
    </location>
</feature>
<feature type="transmembrane region" description="Helical" evidence="16">
    <location>
        <begin position="63"/>
        <end position="83"/>
    </location>
</feature>
<keyword evidence="11 16" id="KW-0520">NAD</keyword>
<feature type="transmembrane region" description="Helical" evidence="16">
    <location>
        <begin position="141"/>
        <end position="164"/>
    </location>
</feature>
<evidence type="ECO:0000256" key="10">
    <source>
        <dbReference type="ARBA" id="ARBA00022989"/>
    </source>
</evidence>
<dbReference type="InterPro" id="IPR000260">
    <property type="entry name" value="NADH4_N"/>
</dbReference>
<evidence type="ECO:0000256" key="14">
    <source>
        <dbReference type="ARBA" id="ARBA00023136"/>
    </source>
</evidence>
<geneLocation type="mitochondrion" evidence="19"/>
<feature type="domain" description="NADH:quinone oxidoreductase/Mrp antiporter transmembrane" evidence="17">
    <location>
        <begin position="108"/>
        <end position="396"/>
    </location>
</feature>
<dbReference type="GO" id="GO:0042773">
    <property type="term" value="P:ATP synthesis coupled electron transport"/>
    <property type="evidence" value="ECO:0007669"/>
    <property type="project" value="InterPro"/>
</dbReference>
<evidence type="ECO:0000313" key="19">
    <source>
        <dbReference type="EMBL" id="ARS74265.1"/>
    </source>
</evidence>
<keyword evidence="6 16" id="KW-0679">Respiratory chain</keyword>
<feature type="transmembrane region" description="Helical" evidence="16">
    <location>
        <begin position="373"/>
        <end position="391"/>
    </location>
</feature>
<keyword evidence="9 16" id="KW-0249">Electron transport</keyword>
<keyword evidence="13 16" id="KW-0496">Mitochondrion</keyword>
<keyword evidence="8" id="KW-1278">Translocase</keyword>